<dbReference type="EMBL" id="LAZR01069362">
    <property type="protein sequence ID" value="KKK47850.1"/>
    <property type="molecule type" value="Genomic_DNA"/>
</dbReference>
<comment type="caution">
    <text evidence="1">The sequence shown here is derived from an EMBL/GenBank/DDBJ whole genome shotgun (WGS) entry which is preliminary data.</text>
</comment>
<dbReference type="AlphaFoldDB" id="A0A0F8WI74"/>
<accession>A0A0F8WI74</accession>
<name>A0A0F8WI74_9ZZZZ</name>
<evidence type="ECO:0000313" key="1">
    <source>
        <dbReference type="EMBL" id="KKK47850.1"/>
    </source>
</evidence>
<reference evidence="1" key="1">
    <citation type="journal article" date="2015" name="Nature">
        <title>Complex archaea that bridge the gap between prokaryotes and eukaryotes.</title>
        <authorList>
            <person name="Spang A."/>
            <person name="Saw J.H."/>
            <person name="Jorgensen S.L."/>
            <person name="Zaremba-Niedzwiedzka K."/>
            <person name="Martijn J."/>
            <person name="Lind A.E."/>
            <person name="van Eijk R."/>
            <person name="Schleper C."/>
            <person name="Guy L."/>
            <person name="Ettema T.J."/>
        </authorList>
    </citation>
    <scope>NUCLEOTIDE SEQUENCE</scope>
</reference>
<organism evidence="1">
    <name type="scientific">marine sediment metagenome</name>
    <dbReference type="NCBI Taxonomy" id="412755"/>
    <lineage>
        <taxon>unclassified sequences</taxon>
        <taxon>metagenomes</taxon>
        <taxon>ecological metagenomes</taxon>
    </lineage>
</organism>
<sequence length="54" mass="6308">FDTLVSYNVQYIITINNTFQSGGINNWPLIQSLQQSELFEPVFSTSHLLVWKIY</sequence>
<gene>
    <name evidence="1" type="ORF">LCGC14_3151020</name>
</gene>
<feature type="non-terminal residue" evidence="1">
    <location>
        <position position="1"/>
    </location>
</feature>
<protein>
    <submittedName>
        <fullName evidence="1">Uncharacterized protein</fullName>
    </submittedName>
</protein>
<proteinExistence type="predicted"/>